<gene>
    <name evidence="1" type="ORF">RR46_05723</name>
</gene>
<keyword evidence="2" id="KW-1185">Reference proteome</keyword>
<sequence length="289" mass="33552">METSTHQKSFHAEKDSLYFQMEALFSWVVFCAQNQGYLQVGDIVWFGNTAALAWQLPTDPKLFYFFKDHEKLYESHRRNDASKTIYYLDEAGKVLTKMPYKKRLIVNPAFAKRSIEEAYNGKNFSIVIKALHDSQKENDVLKKLDEDSITFHREGRKSLYEKLEKFLEGLGWRGRECVLRMLCETGRGKNEQGTFLEEIMRATLTHNLNGRACILRSICEAKTYLAEPGRSLVHDILKAIFTAPLHEADFVEEVGDTYNELLDPDFCETDYDCPFSLLHFVLALNKQKY</sequence>
<dbReference type="PANTHER" id="PTHR21398">
    <property type="entry name" value="AGAP007094-PA"/>
    <property type="match status" value="1"/>
</dbReference>
<dbReference type="Pfam" id="PF07841">
    <property type="entry name" value="DM4_12"/>
    <property type="match status" value="1"/>
</dbReference>
<accession>A0A194PUM3</accession>
<evidence type="ECO:0000313" key="2">
    <source>
        <dbReference type="Proteomes" id="UP000053268"/>
    </source>
</evidence>
<dbReference type="Proteomes" id="UP000053268">
    <property type="component" value="Unassembled WGS sequence"/>
</dbReference>
<dbReference type="PANTHER" id="PTHR21398:SF1">
    <property type="entry name" value="FI03705P"/>
    <property type="match status" value="1"/>
</dbReference>
<dbReference type="EMBL" id="KQ459591">
    <property type="protein sequence ID" value="KPI97106.1"/>
    <property type="molecule type" value="Genomic_DNA"/>
</dbReference>
<name>A0A194PUM3_PAPXU</name>
<reference evidence="1 2" key="1">
    <citation type="journal article" date="2015" name="Nat. Commun.">
        <title>Outbred genome sequencing and CRISPR/Cas9 gene editing in butterflies.</title>
        <authorList>
            <person name="Li X."/>
            <person name="Fan D."/>
            <person name="Zhang W."/>
            <person name="Liu G."/>
            <person name="Zhang L."/>
            <person name="Zhao L."/>
            <person name="Fang X."/>
            <person name="Chen L."/>
            <person name="Dong Y."/>
            <person name="Chen Y."/>
            <person name="Ding Y."/>
            <person name="Zhao R."/>
            <person name="Feng M."/>
            <person name="Zhu Y."/>
            <person name="Feng Y."/>
            <person name="Jiang X."/>
            <person name="Zhu D."/>
            <person name="Xiang H."/>
            <person name="Feng X."/>
            <person name="Li S."/>
            <person name="Wang J."/>
            <person name="Zhang G."/>
            <person name="Kronforst M.R."/>
            <person name="Wang W."/>
        </authorList>
    </citation>
    <scope>NUCLEOTIDE SEQUENCE [LARGE SCALE GENOMIC DNA]</scope>
    <source>
        <strain evidence="1">Ya'a_city_454_Px</strain>
        <tissue evidence="1">Whole body</tissue>
    </source>
</reference>
<organism evidence="1 2">
    <name type="scientific">Papilio xuthus</name>
    <name type="common">Asian swallowtail butterfly</name>
    <dbReference type="NCBI Taxonomy" id="66420"/>
    <lineage>
        <taxon>Eukaryota</taxon>
        <taxon>Metazoa</taxon>
        <taxon>Ecdysozoa</taxon>
        <taxon>Arthropoda</taxon>
        <taxon>Hexapoda</taxon>
        <taxon>Insecta</taxon>
        <taxon>Pterygota</taxon>
        <taxon>Neoptera</taxon>
        <taxon>Endopterygota</taxon>
        <taxon>Lepidoptera</taxon>
        <taxon>Glossata</taxon>
        <taxon>Ditrysia</taxon>
        <taxon>Papilionoidea</taxon>
        <taxon>Papilionidae</taxon>
        <taxon>Papilioninae</taxon>
        <taxon>Papilio</taxon>
    </lineage>
</organism>
<dbReference type="AlphaFoldDB" id="A0A194PUM3"/>
<protein>
    <submittedName>
        <fullName evidence="1">Uncharacterized protein</fullName>
    </submittedName>
</protein>
<dbReference type="InterPro" id="IPR006631">
    <property type="entry name" value="DM4_12"/>
</dbReference>
<evidence type="ECO:0000313" key="1">
    <source>
        <dbReference type="EMBL" id="KPI97106.1"/>
    </source>
</evidence>
<dbReference type="SMART" id="SM00718">
    <property type="entry name" value="DM4_12"/>
    <property type="match status" value="1"/>
</dbReference>
<proteinExistence type="predicted"/>